<reference evidence="4" key="1">
    <citation type="submission" date="2024-03" db="EMBL/GenBank/DDBJ databases">
        <title>WGS assembly of Saponaria officinalis var. Norfolk2.</title>
        <authorList>
            <person name="Jenkins J."/>
            <person name="Shu S."/>
            <person name="Grimwood J."/>
            <person name="Barry K."/>
            <person name="Goodstein D."/>
            <person name="Schmutz J."/>
            <person name="Leebens-Mack J."/>
            <person name="Osbourn A."/>
        </authorList>
    </citation>
    <scope>NUCLEOTIDE SEQUENCE [LARGE SCALE GENOMIC DNA]</scope>
    <source>
        <strain evidence="4">JIC</strain>
    </source>
</reference>
<organism evidence="4 5">
    <name type="scientific">Saponaria officinalis</name>
    <name type="common">Common soapwort</name>
    <name type="synonym">Lychnis saponaria</name>
    <dbReference type="NCBI Taxonomy" id="3572"/>
    <lineage>
        <taxon>Eukaryota</taxon>
        <taxon>Viridiplantae</taxon>
        <taxon>Streptophyta</taxon>
        <taxon>Embryophyta</taxon>
        <taxon>Tracheophyta</taxon>
        <taxon>Spermatophyta</taxon>
        <taxon>Magnoliopsida</taxon>
        <taxon>eudicotyledons</taxon>
        <taxon>Gunneridae</taxon>
        <taxon>Pentapetalae</taxon>
        <taxon>Caryophyllales</taxon>
        <taxon>Caryophyllaceae</taxon>
        <taxon>Caryophylleae</taxon>
        <taxon>Saponaria</taxon>
    </lineage>
</organism>
<evidence type="ECO:0000256" key="2">
    <source>
        <dbReference type="ARBA" id="ARBA00023136"/>
    </source>
</evidence>
<comment type="subcellular location">
    <subcellularLocation>
        <location evidence="1">Membrane</location>
    </subcellularLocation>
</comment>
<proteinExistence type="predicted"/>
<keyword evidence="2 3" id="KW-0472">Membrane</keyword>
<evidence type="ECO:0000313" key="4">
    <source>
        <dbReference type="EMBL" id="KAK9690056.1"/>
    </source>
</evidence>
<sequence length="188" mass="21399">MNKKASCYCILFIILVLGGVAVLIAWAVDKPKNPTFFINQASINDFNLNSDNRLNATFTLVVQSHNRDPKYTINYNYIMVAIFHDTSTLAYVPNVGPYKQDHGEDLIFTVQPLSRNFKISESDVAADLRNEMKSGQLNFEVRIRAYVKFQVKGWKRKRYTLGIVCAPLLINLASMKTFEGTDCSVDRF</sequence>
<evidence type="ECO:0000313" key="5">
    <source>
        <dbReference type="Proteomes" id="UP001443914"/>
    </source>
</evidence>
<dbReference type="GO" id="GO:0005886">
    <property type="term" value="C:plasma membrane"/>
    <property type="evidence" value="ECO:0007669"/>
    <property type="project" value="TreeGrafter"/>
</dbReference>
<dbReference type="PANTHER" id="PTHR31234:SF39">
    <property type="entry name" value="HARPIN-INDUCED PROTEIN 1 CONTAINING PROTEIN, EXPRESSED"/>
    <property type="match status" value="1"/>
</dbReference>
<evidence type="ECO:0000256" key="1">
    <source>
        <dbReference type="ARBA" id="ARBA00004370"/>
    </source>
</evidence>
<feature type="transmembrane region" description="Helical" evidence="3">
    <location>
        <begin position="7"/>
        <end position="28"/>
    </location>
</feature>
<keyword evidence="5" id="KW-1185">Reference proteome</keyword>
<accession>A0AAW1IJV1</accession>
<protein>
    <recommendedName>
        <fullName evidence="6">Late embryogenesis abundant protein LEA-2 subgroup domain-containing protein</fullName>
    </recommendedName>
</protein>
<evidence type="ECO:0008006" key="6">
    <source>
        <dbReference type="Google" id="ProtNLM"/>
    </source>
</evidence>
<keyword evidence="3" id="KW-0812">Transmembrane</keyword>
<evidence type="ECO:0000256" key="3">
    <source>
        <dbReference type="SAM" id="Phobius"/>
    </source>
</evidence>
<dbReference type="Proteomes" id="UP001443914">
    <property type="component" value="Unassembled WGS sequence"/>
</dbReference>
<dbReference type="GO" id="GO:0098542">
    <property type="term" value="P:defense response to other organism"/>
    <property type="evidence" value="ECO:0007669"/>
    <property type="project" value="InterPro"/>
</dbReference>
<gene>
    <name evidence="4" type="ORF">RND81_09G101400</name>
</gene>
<dbReference type="EMBL" id="JBDFQZ010000009">
    <property type="protein sequence ID" value="KAK9690056.1"/>
    <property type="molecule type" value="Genomic_DNA"/>
</dbReference>
<dbReference type="PANTHER" id="PTHR31234">
    <property type="entry name" value="LATE EMBRYOGENESIS ABUNDANT (LEA) HYDROXYPROLINE-RICH GLYCOPROTEIN FAMILY"/>
    <property type="match status" value="1"/>
</dbReference>
<comment type="caution">
    <text evidence="4">The sequence shown here is derived from an EMBL/GenBank/DDBJ whole genome shotgun (WGS) entry which is preliminary data.</text>
</comment>
<name>A0AAW1IJV1_SAPOF</name>
<dbReference type="InterPro" id="IPR044839">
    <property type="entry name" value="NDR1-like"/>
</dbReference>
<dbReference type="AlphaFoldDB" id="A0AAW1IJV1"/>
<keyword evidence="3" id="KW-1133">Transmembrane helix</keyword>